<name>X0RT56_9ZZZZ</name>
<gene>
    <name evidence="1" type="ORF">S01H1_07856</name>
</gene>
<sequence length="48" mass="5315">MTLKSFNLTQDLTNQPRSIHEIVGITGSLFSNSSNVKHFNNIFSGTMS</sequence>
<feature type="non-terminal residue" evidence="1">
    <location>
        <position position="48"/>
    </location>
</feature>
<organism evidence="1">
    <name type="scientific">marine sediment metagenome</name>
    <dbReference type="NCBI Taxonomy" id="412755"/>
    <lineage>
        <taxon>unclassified sequences</taxon>
        <taxon>metagenomes</taxon>
        <taxon>ecological metagenomes</taxon>
    </lineage>
</organism>
<dbReference type="AlphaFoldDB" id="X0RT56"/>
<proteinExistence type="predicted"/>
<protein>
    <submittedName>
        <fullName evidence="1">Uncharacterized protein</fullName>
    </submittedName>
</protein>
<accession>X0RT56</accession>
<dbReference type="EMBL" id="BARS01004029">
    <property type="protein sequence ID" value="GAF71948.1"/>
    <property type="molecule type" value="Genomic_DNA"/>
</dbReference>
<evidence type="ECO:0000313" key="1">
    <source>
        <dbReference type="EMBL" id="GAF71948.1"/>
    </source>
</evidence>
<comment type="caution">
    <text evidence="1">The sequence shown here is derived from an EMBL/GenBank/DDBJ whole genome shotgun (WGS) entry which is preliminary data.</text>
</comment>
<reference evidence="1" key="1">
    <citation type="journal article" date="2014" name="Front. Microbiol.">
        <title>High frequency of phylogenetically diverse reductive dehalogenase-homologous genes in deep subseafloor sedimentary metagenomes.</title>
        <authorList>
            <person name="Kawai M."/>
            <person name="Futagami T."/>
            <person name="Toyoda A."/>
            <person name="Takaki Y."/>
            <person name="Nishi S."/>
            <person name="Hori S."/>
            <person name="Arai W."/>
            <person name="Tsubouchi T."/>
            <person name="Morono Y."/>
            <person name="Uchiyama I."/>
            <person name="Ito T."/>
            <person name="Fujiyama A."/>
            <person name="Inagaki F."/>
            <person name="Takami H."/>
        </authorList>
    </citation>
    <scope>NUCLEOTIDE SEQUENCE</scope>
    <source>
        <strain evidence="1">Expedition CK06-06</strain>
    </source>
</reference>